<protein>
    <submittedName>
        <fullName evidence="5">Alcohol dehydrogenase, class IV</fullName>
    </submittedName>
</protein>
<dbReference type="EMBL" id="LFMI01000768">
    <property type="protein sequence ID" value="OTA07305.1"/>
    <property type="molecule type" value="Genomic_DNA"/>
</dbReference>
<proteinExistence type="predicted"/>
<keyword evidence="1" id="KW-0560">Oxidoreductase</keyword>
<evidence type="ECO:0000256" key="2">
    <source>
        <dbReference type="ARBA" id="ARBA00023027"/>
    </source>
</evidence>
<dbReference type="GO" id="GO:0005739">
    <property type="term" value="C:mitochondrion"/>
    <property type="evidence" value="ECO:0007669"/>
    <property type="project" value="TreeGrafter"/>
</dbReference>
<dbReference type="Pfam" id="PF25137">
    <property type="entry name" value="ADH_Fe_C"/>
    <property type="match status" value="1"/>
</dbReference>
<dbReference type="OrthoDB" id="3360544at2759"/>
<evidence type="ECO:0000313" key="5">
    <source>
        <dbReference type="EMBL" id="OTA07305.1"/>
    </source>
</evidence>
<evidence type="ECO:0000259" key="3">
    <source>
        <dbReference type="Pfam" id="PF00465"/>
    </source>
</evidence>
<reference evidence="5 6" key="1">
    <citation type="journal article" date="2015" name="Genome Announc.">
        <title>Genome sequence and annotation of Trichoderma parareesei, the ancestor of the cellulase producer Trichoderma reesei.</title>
        <authorList>
            <person name="Yang D."/>
            <person name="Pomraning K."/>
            <person name="Kopchinskiy A."/>
            <person name="Karimi Aghcheh R."/>
            <person name="Atanasova L."/>
            <person name="Chenthamara K."/>
            <person name="Baker S.E."/>
            <person name="Zhang R."/>
            <person name="Shen Q."/>
            <person name="Freitag M."/>
            <person name="Kubicek C.P."/>
            <person name="Druzhinina I.S."/>
        </authorList>
    </citation>
    <scope>NUCLEOTIDE SEQUENCE [LARGE SCALE GENOMIC DNA]</scope>
    <source>
        <strain evidence="5 6">CBS 125925</strain>
    </source>
</reference>
<sequence>MASFEYNEHSQRVLFGQDSLSKLPSELARLGCSKPLILTTATKTSYVDTIATLLDGQLAGSFNRVTMHTPTEVTEDALKHCKAVDADCLVSIGGGSAVGLGKALFVRTGLPHITVPTTYSGSEMTPIVGQTEKRVKTTHVDPKAIPAVVIYDVNLTLTLPANISATSGLNAMAHAVEALYAQDGNPIASMFAIKGIQTLATSLPRIMQNVQDVDARSDALLGAWFCGKCLAGVGVSLHHKLCHVLGGTFNLPHAETHAIILPHALAYLAPSIPDEMKVLAENIPDSEGNAVNGLNRLLSKLGITYTLKDLGLKEDDIVVAVTTLLQKPFWSPRPLEPDSIHELLRRAWEGKHARIAEEIGC</sequence>
<dbReference type="PANTHER" id="PTHR11496">
    <property type="entry name" value="ALCOHOL DEHYDROGENASE"/>
    <property type="match status" value="1"/>
</dbReference>
<comment type="caution">
    <text evidence="5">The sequence shown here is derived from an EMBL/GenBank/DDBJ whole genome shotgun (WGS) entry which is preliminary data.</text>
</comment>
<gene>
    <name evidence="5" type="ORF">A9Z42_0081930</name>
</gene>
<name>A0A2H3A3P4_TRIPA</name>
<dbReference type="InterPro" id="IPR056798">
    <property type="entry name" value="ADH_Fe_C"/>
</dbReference>
<dbReference type="InterPro" id="IPR001670">
    <property type="entry name" value="ADH_Fe/GldA"/>
</dbReference>
<organism evidence="5 6">
    <name type="scientific">Trichoderma parareesei</name>
    <name type="common">Filamentous fungus</name>
    <dbReference type="NCBI Taxonomy" id="858221"/>
    <lineage>
        <taxon>Eukaryota</taxon>
        <taxon>Fungi</taxon>
        <taxon>Dikarya</taxon>
        <taxon>Ascomycota</taxon>
        <taxon>Pezizomycotina</taxon>
        <taxon>Sordariomycetes</taxon>
        <taxon>Hypocreomycetidae</taxon>
        <taxon>Hypocreales</taxon>
        <taxon>Hypocreaceae</taxon>
        <taxon>Trichoderma</taxon>
    </lineage>
</organism>
<dbReference type="GO" id="GO:0046872">
    <property type="term" value="F:metal ion binding"/>
    <property type="evidence" value="ECO:0007669"/>
    <property type="project" value="InterPro"/>
</dbReference>
<dbReference type="Pfam" id="PF00465">
    <property type="entry name" value="Fe-ADH"/>
    <property type="match status" value="1"/>
</dbReference>
<accession>A0A2H3A3P4</accession>
<dbReference type="Gene3D" id="3.40.50.1970">
    <property type="match status" value="1"/>
</dbReference>
<dbReference type="InterPro" id="IPR034786">
    <property type="entry name" value="MAR"/>
</dbReference>
<dbReference type="SUPFAM" id="SSF56796">
    <property type="entry name" value="Dehydroquinate synthase-like"/>
    <property type="match status" value="1"/>
</dbReference>
<dbReference type="PANTHER" id="PTHR11496:SF105">
    <property type="entry name" value="REDUCTASE, PUTATIVE (AFU_ORTHOLOGUE AFUA_6G07090)-RELATED"/>
    <property type="match status" value="1"/>
</dbReference>
<dbReference type="GO" id="GO:0004022">
    <property type="term" value="F:alcohol dehydrogenase (NAD+) activity"/>
    <property type="evidence" value="ECO:0007669"/>
    <property type="project" value="TreeGrafter"/>
</dbReference>
<feature type="domain" description="Alcohol dehydrogenase iron-type/glycerol dehydrogenase GldA" evidence="3">
    <location>
        <begin position="11"/>
        <end position="152"/>
    </location>
</feature>
<dbReference type="CDD" id="cd08177">
    <property type="entry name" value="MAR"/>
    <property type="match status" value="1"/>
</dbReference>
<dbReference type="AlphaFoldDB" id="A0A2H3A3P4"/>
<dbReference type="Gene3D" id="1.20.1090.10">
    <property type="entry name" value="Dehydroquinate synthase-like - alpha domain"/>
    <property type="match status" value="1"/>
</dbReference>
<evidence type="ECO:0000256" key="1">
    <source>
        <dbReference type="ARBA" id="ARBA00023002"/>
    </source>
</evidence>
<dbReference type="Proteomes" id="UP000219286">
    <property type="component" value="Unassembled WGS sequence"/>
</dbReference>
<evidence type="ECO:0000313" key="6">
    <source>
        <dbReference type="Proteomes" id="UP000219286"/>
    </source>
</evidence>
<dbReference type="InterPro" id="IPR039697">
    <property type="entry name" value="Alcohol_dehydrogenase_Fe"/>
</dbReference>
<evidence type="ECO:0000259" key="4">
    <source>
        <dbReference type="Pfam" id="PF25137"/>
    </source>
</evidence>
<keyword evidence="6" id="KW-1185">Reference proteome</keyword>
<feature type="domain" description="Fe-containing alcohol dehydrogenase-like C-terminal" evidence="4">
    <location>
        <begin position="165"/>
        <end position="348"/>
    </location>
</feature>
<dbReference type="GO" id="GO:0018506">
    <property type="term" value="F:maleylacetate reductase activity"/>
    <property type="evidence" value="ECO:0007669"/>
    <property type="project" value="InterPro"/>
</dbReference>
<keyword evidence="2" id="KW-0520">NAD</keyword>